<dbReference type="InterPro" id="IPR015422">
    <property type="entry name" value="PyrdxlP-dep_Trfase_small"/>
</dbReference>
<accession>A0A6J7S2W3</accession>
<feature type="domain" description="Aromatic amino acid beta-eliminating lyase/threonine aldolase" evidence="5">
    <location>
        <begin position="52"/>
        <end position="339"/>
    </location>
</feature>
<sequence>MNPLLTLLQNQDFLHKEATSRIRAGPESTTKSKPRPQRNRITTMSSSNERGFASDNYSGIHPDVLAAIAKVNFGHQISYGDDETTALLADKFRLHFGDDAHVFPVLIGTGANVVALQAMTKPWEAVICASSAHLHVDEGGAPEKVGRLKLWTIPTLDGKLTPELIDQQAWGLGDVHRAQPAVVSITQSSELGTIYTVDEIKAITKHAHSLGMLVHLDGARISNAAAALDVPFRAFTTDAGIDALSFGATKNGAMLSEAIVILNPDLVKPIAYLRKTSMQLASKMRFISAQLDALLTDDLWLINANNSNQMAARLAAGVSKIQGVQIVRPVEANAVFAILPAAVTEALQKRFHFYTWDQVTSEVRWMCSWDTTADDVDTFVAAIAEEMGKN</sequence>
<dbReference type="GO" id="GO:0006520">
    <property type="term" value="P:amino acid metabolic process"/>
    <property type="evidence" value="ECO:0007669"/>
    <property type="project" value="InterPro"/>
</dbReference>
<dbReference type="PANTHER" id="PTHR48097">
    <property type="entry name" value="L-THREONINE ALDOLASE-RELATED"/>
    <property type="match status" value="1"/>
</dbReference>
<dbReference type="InterPro" id="IPR015424">
    <property type="entry name" value="PyrdxlP-dep_Trfase"/>
</dbReference>
<evidence type="ECO:0000256" key="1">
    <source>
        <dbReference type="ARBA" id="ARBA00001933"/>
    </source>
</evidence>
<keyword evidence="3" id="KW-0663">Pyridoxal phosphate</keyword>
<dbReference type="EMBL" id="CAFBMD010000051">
    <property type="protein sequence ID" value="CAB4897877.1"/>
    <property type="molecule type" value="Genomic_DNA"/>
</dbReference>
<dbReference type="Gene3D" id="3.40.640.10">
    <property type="entry name" value="Type I PLP-dependent aspartate aminotransferase-like (Major domain)"/>
    <property type="match status" value="1"/>
</dbReference>
<name>A0A6J7S2W3_9ZZZZ</name>
<dbReference type="InterPro" id="IPR001597">
    <property type="entry name" value="ArAA_b-elim_lyase/Thr_aldolase"/>
</dbReference>
<evidence type="ECO:0000256" key="2">
    <source>
        <dbReference type="ARBA" id="ARBA00006966"/>
    </source>
</evidence>
<evidence type="ECO:0000313" key="9">
    <source>
        <dbReference type="EMBL" id="CAB5035356.1"/>
    </source>
</evidence>
<dbReference type="PANTHER" id="PTHR48097:SF5">
    <property type="entry name" value="LOW SPECIFICITY L-THREONINE ALDOLASE"/>
    <property type="match status" value="1"/>
</dbReference>
<dbReference type="Pfam" id="PF01212">
    <property type="entry name" value="Beta_elim_lyase"/>
    <property type="match status" value="1"/>
</dbReference>
<evidence type="ECO:0000313" key="8">
    <source>
        <dbReference type="EMBL" id="CAB4897877.1"/>
    </source>
</evidence>
<comment type="cofactor">
    <cofactor evidence="1">
        <name>pyridoxal 5'-phosphate</name>
        <dbReference type="ChEBI" id="CHEBI:597326"/>
    </cofactor>
</comment>
<evidence type="ECO:0000313" key="10">
    <source>
        <dbReference type="EMBL" id="CAB5048498.1"/>
    </source>
</evidence>
<evidence type="ECO:0000256" key="4">
    <source>
        <dbReference type="SAM" id="MobiDB-lite"/>
    </source>
</evidence>
<protein>
    <submittedName>
        <fullName evidence="9">Unannotated protein</fullName>
    </submittedName>
</protein>
<proteinExistence type="inferred from homology"/>
<dbReference type="Gene3D" id="3.90.1150.10">
    <property type="entry name" value="Aspartate Aminotransferase, domain 1"/>
    <property type="match status" value="1"/>
</dbReference>
<evidence type="ECO:0000313" key="7">
    <source>
        <dbReference type="EMBL" id="CAB4766633.1"/>
    </source>
</evidence>
<organism evidence="9">
    <name type="scientific">freshwater metagenome</name>
    <dbReference type="NCBI Taxonomy" id="449393"/>
    <lineage>
        <taxon>unclassified sequences</taxon>
        <taxon>metagenomes</taxon>
        <taxon>ecological metagenomes</taxon>
    </lineage>
</organism>
<dbReference type="InterPro" id="IPR015421">
    <property type="entry name" value="PyrdxlP-dep_Trfase_major"/>
</dbReference>
<dbReference type="EMBL" id="CAFBQA010000008">
    <property type="protein sequence ID" value="CAB5035356.1"/>
    <property type="molecule type" value="Genomic_DNA"/>
</dbReference>
<dbReference type="EMBL" id="CAEZXW010000012">
    <property type="protein sequence ID" value="CAB4696149.1"/>
    <property type="molecule type" value="Genomic_DNA"/>
</dbReference>
<dbReference type="GO" id="GO:0016829">
    <property type="term" value="F:lyase activity"/>
    <property type="evidence" value="ECO:0007669"/>
    <property type="project" value="InterPro"/>
</dbReference>
<comment type="similarity">
    <text evidence="2">Belongs to the threonine aldolase family.</text>
</comment>
<evidence type="ECO:0000313" key="6">
    <source>
        <dbReference type="EMBL" id="CAB4696149.1"/>
    </source>
</evidence>
<feature type="region of interest" description="Disordered" evidence="4">
    <location>
        <begin position="20"/>
        <end position="53"/>
    </location>
</feature>
<evidence type="ECO:0000256" key="3">
    <source>
        <dbReference type="ARBA" id="ARBA00022898"/>
    </source>
</evidence>
<dbReference type="EMBL" id="CAEZZQ010000011">
    <property type="protein sequence ID" value="CAB4766633.1"/>
    <property type="molecule type" value="Genomic_DNA"/>
</dbReference>
<dbReference type="AlphaFoldDB" id="A0A6J7S2W3"/>
<feature type="compositionally biased region" description="Polar residues" evidence="4">
    <location>
        <begin position="39"/>
        <end position="49"/>
    </location>
</feature>
<reference evidence="9" key="1">
    <citation type="submission" date="2020-05" db="EMBL/GenBank/DDBJ databases">
        <authorList>
            <person name="Chiriac C."/>
            <person name="Salcher M."/>
            <person name="Ghai R."/>
            <person name="Kavagutti S V."/>
        </authorList>
    </citation>
    <scope>NUCLEOTIDE SEQUENCE</scope>
</reference>
<dbReference type="CDD" id="cd06502">
    <property type="entry name" value="TA_like"/>
    <property type="match status" value="1"/>
</dbReference>
<evidence type="ECO:0000259" key="5">
    <source>
        <dbReference type="Pfam" id="PF01212"/>
    </source>
</evidence>
<dbReference type="EMBL" id="CAFBQF010000027">
    <property type="protein sequence ID" value="CAB5048498.1"/>
    <property type="molecule type" value="Genomic_DNA"/>
</dbReference>
<gene>
    <name evidence="6" type="ORF">UFOPK2593_00344</name>
    <name evidence="7" type="ORF">UFOPK2894_00310</name>
    <name evidence="8" type="ORF">UFOPK3492_00782</name>
    <name evidence="9" type="ORF">UFOPK4234_00283</name>
    <name evidence="10" type="ORF">UFOPK4295_00676</name>
</gene>
<dbReference type="SUPFAM" id="SSF53383">
    <property type="entry name" value="PLP-dependent transferases"/>
    <property type="match status" value="1"/>
</dbReference>